<dbReference type="PANTHER" id="PTHR46468:SF1">
    <property type="entry name" value="SENTRIN-SPECIFIC PROTEASE 8"/>
    <property type="match status" value="1"/>
</dbReference>
<comment type="similarity">
    <text evidence="1">Belongs to the peptidase C48 family.</text>
</comment>
<evidence type="ECO:0000313" key="8">
    <source>
        <dbReference type="Proteomes" id="UP000001070"/>
    </source>
</evidence>
<keyword evidence="4" id="KW-0788">Thiol protease</keyword>
<dbReference type="Pfam" id="PF02902">
    <property type="entry name" value="Peptidase_C48"/>
    <property type="match status" value="1"/>
</dbReference>
<dbReference type="GO" id="GO:0008234">
    <property type="term" value="F:cysteine-type peptidase activity"/>
    <property type="evidence" value="ECO:0007669"/>
    <property type="project" value="UniProtKB-KW"/>
</dbReference>
<dbReference type="Gene3D" id="3.40.395.10">
    <property type="entry name" value="Adenoviral Proteinase, Chain A"/>
    <property type="match status" value="1"/>
</dbReference>
<name>B4J3H7_DROGR</name>
<dbReference type="InterPro" id="IPR044613">
    <property type="entry name" value="Nep1/2-like"/>
</dbReference>
<dbReference type="Proteomes" id="UP000001070">
    <property type="component" value="Unassembled WGS sequence"/>
</dbReference>
<evidence type="ECO:0000259" key="6">
    <source>
        <dbReference type="PROSITE" id="PS50600"/>
    </source>
</evidence>
<dbReference type="PROSITE" id="PS50600">
    <property type="entry name" value="ULP_PROTEASE"/>
    <property type="match status" value="1"/>
</dbReference>
<reference evidence="7 8" key="1">
    <citation type="journal article" date="2007" name="Nature">
        <title>Evolution of genes and genomes on the Drosophila phylogeny.</title>
        <authorList>
            <consortium name="Drosophila 12 Genomes Consortium"/>
            <person name="Clark A.G."/>
            <person name="Eisen M.B."/>
            <person name="Smith D.R."/>
            <person name="Bergman C.M."/>
            <person name="Oliver B."/>
            <person name="Markow T.A."/>
            <person name="Kaufman T.C."/>
            <person name="Kellis M."/>
            <person name="Gelbart W."/>
            <person name="Iyer V.N."/>
            <person name="Pollard D.A."/>
            <person name="Sackton T.B."/>
            <person name="Larracuente A.M."/>
            <person name="Singh N.D."/>
            <person name="Abad J.P."/>
            <person name="Abt D.N."/>
            <person name="Adryan B."/>
            <person name="Aguade M."/>
            <person name="Akashi H."/>
            <person name="Anderson W.W."/>
            <person name="Aquadro C.F."/>
            <person name="Ardell D.H."/>
            <person name="Arguello R."/>
            <person name="Artieri C.G."/>
            <person name="Barbash D.A."/>
            <person name="Barker D."/>
            <person name="Barsanti P."/>
            <person name="Batterham P."/>
            <person name="Batzoglou S."/>
            <person name="Begun D."/>
            <person name="Bhutkar A."/>
            <person name="Blanco E."/>
            <person name="Bosak S.A."/>
            <person name="Bradley R.K."/>
            <person name="Brand A.D."/>
            <person name="Brent M.R."/>
            <person name="Brooks A.N."/>
            <person name="Brown R.H."/>
            <person name="Butlin R.K."/>
            <person name="Caggese C."/>
            <person name="Calvi B.R."/>
            <person name="Bernardo de Carvalho A."/>
            <person name="Caspi A."/>
            <person name="Castrezana S."/>
            <person name="Celniker S.E."/>
            <person name="Chang J.L."/>
            <person name="Chapple C."/>
            <person name="Chatterji S."/>
            <person name="Chinwalla A."/>
            <person name="Civetta A."/>
            <person name="Clifton S.W."/>
            <person name="Comeron J.M."/>
            <person name="Costello J.C."/>
            <person name="Coyne J.A."/>
            <person name="Daub J."/>
            <person name="David R.G."/>
            <person name="Delcher A.L."/>
            <person name="Delehaunty K."/>
            <person name="Do C.B."/>
            <person name="Ebling H."/>
            <person name="Edwards K."/>
            <person name="Eickbush T."/>
            <person name="Evans J.D."/>
            <person name="Filipski A."/>
            <person name="Findeiss S."/>
            <person name="Freyhult E."/>
            <person name="Fulton L."/>
            <person name="Fulton R."/>
            <person name="Garcia A.C."/>
            <person name="Gardiner A."/>
            <person name="Garfield D.A."/>
            <person name="Garvin B.E."/>
            <person name="Gibson G."/>
            <person name="Gilbert D."/>
            <person name="Gnerre S."/>
            <person name="Godfrey J."/>
            <person name="Good R."/>
            <person name="Gotea V."/>
            <person name="Gravely B."/>
            <person name="Greenberg A.J."/>
            <person name="Griffiths-Jones S."/>
            <person name="Gross S."/>
            <person name="Guigo R."/>
            <person name="Gustafson E.A."/>
            <person name="Haerty W."/>
            <person name="Hahn M.W."/>
            <person name="Halligan D.L."/>
            <person name="Halpern A.L."/>
            <person name="Halter G.M."/>
            <person name="Han M.V."/>
            <person name="Heger A."/>
            <person name="Hillier L."/>
            <person name="Hinrichs A.S."/>
            <person name="Holmes I."/>
            <person name="Hoskins R.A."/>
            <person name="Hubisz M.J."/>
            <person name="Hultmark D."/>
            <person name="Huntley M.A."/>
            <person name="Jaffe D.B."/>
            <person name="Jagadeeshan S."/>
            <person name="Jeck W.R."/>
            <person name="Johnson J."/>
            <person name="Jones C.D."/>
            <person name="Jordan W.C."/>
            <person name="Karpen G.H."/>
            <person name="Kataoka E."/>
            <person name="Keightley P.D."/>
            <person name="Kheradpour P."/>
            <person name="Kirkness E.F."/>
            <person name="Koerich L.B."/>
            <person name="Kristiansen K."/>
            <person name="Kudrna D."/>
            <person name="Kulathinal R.J."/>
            <person name="Kumar S."/>
            <person name="Kwok R."/>
            <person name="Lander E."/>
            <person name="Langley C.H."/>
            <person name="Lapoint R."/>
            <person name="Lazzaro B.P."/>
            <person name="Lee S.J."/>
            <person name="Levesque L."/>
            <person name="Li R."/>
            <person name="Lin C.F."/>
            <person name="Lin M.F."/>
            <person name="Lindblad-Toh K."/>
            <person name="Llopart A."/>
            <person name="Long M."/>
            <person name="Low L."/>
            <person name="Lozovsky E."/>
            <person name="Lu J."/>
            <person name="Luo M."/>
            <person name="Machado C.A."/>
            <person name="Makalowski W."/>
            <person name="Marzo M."/>
            <person name="Matsuda M."/>
            <person name="Matzkin L."/>
            <person name="McAllister B."/>
            <person name="McBride C.S."/>
            <person name="McKernan B."/>
            <person name="McKernan K."/>
            <person name="Mendez-Lago M."/>
            <person name="Minx P."/>
            <person name="Mollenhauer M.U."/>
            <person name="Montooth K."/>
            <person name="Mount S.M."/>
            <person name="Mu X."/>
            <person name="Myers E."/>
            <person name="Negre B."/>
            <person name="Newfeld S."/>
            <person name="Nielsen R."/>
            <person name="Noor M.A."/>
            <person name="O'Grady P."/>
            <person name="Pachter L."/>
            <person name="Papaceit M."/>
            <person name="Parisi M.J."/>
            <person name="Parisi M."/>
            <person name="Parts L."/>
            <person name="Pedersen J.S."/>
            <person name="Pesole G."/>
            <person name="Phillippy A.M."/>
            <person name="Ponting C.P."/>
            <person name="Pop M."/>
            <person name="Porcelli D."/>
            <person name="Powell J.R."/>
            <person name="Prohaska S."/>
            <person name="Pruitt K."/>
            <person name="Puig M."/>
            <person name="Quesneville H."/>
            <person name="Ram K.R."/>
            <person name="Rand D."/>
            <person name="Rasmussen M.D."/>
            <person name="Reed L.K."/>
            <person name="Reenan R."/>
            <person name="Reily A."/>
            <person name="Remington K.A."/>
            <person name="Rieger T.T."/>
            <person name="Ritchie M.G."/>
            <person name="Robin C."/>
            <person name="Rogers Y.H."/>
            <person name="Rohde C."/>
            <person name="Rozas J."/>
            <person name="Rubenfield M.J."/>
            <person name="Ruiz A."/>
            <person name="Russo S."/>
            <person name="Salzberg S.L."/>
            <person name="Sanchez-Gracia A."/>
            <person name="Saranga D.J."/>
            <person name="Sato H."/>
            <person name="Schaeffer S.W."/>
            <person name="Schatz M.C."/>
            <person name="Schlenke T."/>
            <person name="Schwartz R."/>
            <person name="Segarra C."/>
            <person name="Singh R.S."/>
            <person name="Sirot L."/>
            <person name="Sirota M."/>
            <person name="Sisneros N.B."/>
            <person name="Smith C.D."/>
            <person name="Smith T.F."/>
            <person name="Spieth J."/>
            <person name="Stage D.E."/>
            <person name="Stark A."/>
            <person name="Stephan W."/>
            <person name="Strausberg R.L."/>
            <person name="Strempel S."/>
            <person name="Sturgill D."/>
            <person name="Sutton G."/>
            <person name="Sutton G.G."/>
            <person name="Tao W."/>
            <person name="Teichmann S."/>
            <person name="Tobari Y.N."/>
            <person name="Tomimura Y."/>
            <person name="Tsolas J.M."/>
            <person name="Valente V.L."/>
            <person name="Venter E."/>
            <person name="Venter J.C."/>
            <person name="Vicario S."/>
            <person name="Vieira F.G."/>
            <person name="Vilella A.J."/>
            <person name="Villasante A."/>
            <person name="Walenz B."/>
            <person name="Wang J."/>
            <person name="Wasserman M."/>
            <person name="Watts T."/>
            <person name="Wilson D."/>
            <person name="Wilson R.K."/>
            <person name="Wing R.A."/>
            <person name="Wolfner M.F."/>
            <person name="Wong A."/>
            <person name="Wong G.K."/>
            <person name="Wu C.I."/>
            <person name="Wu G."/>
            <person name="Yamamoto D."/>
            <person name="Yang H.P."/>
            <person name="Yang S.P."/>
            <person name="Yorke J.A."/>
            <person name="Yoshida K."/>
            <person name="Zdobnov E."/>
            <person name="Zhang P."/>
            <person name="Zhang Y."/>
            <person name="Zimin A.V."/>
            <person name="Baldwin J."/>
            <person name="Abdouelleil A."/>
            <person name="Abdulkadir J."/>
            <person name="Abebe A."/>
            <person name="Abera B."/>
            <person name="Abreu J."/>
            <person name="Acer S.C."/>
            <person name="Aftuck L."/>
            <person name="Alexander A."/>
            <person name="An P."/>
            <person name="Anderson E."/>
            <person name="Anderson S."/>
            <person name="Arachi H."/>
            <person name="Azer M."/>
            <person name="Bachantsang P."/>
            <person name="Barry A."/>
            <person name="Bayul T."/>
            <person name="Berlin A."/>
            <person name="Bessette D."/>
            <person name="Bloom T."/>
            <person name="Blye J."/>
            <person name="Boguslavskiy L."/>
            <person name="Bonnet C."/>
            <person name="Boukhgalter B."/>
            <person name="Bourzgui I."/>
            <person name="Brown A."/>
            <person name="Cahill P."/>
            <person name="Channer S."/>
            <person name="Cheshatsang Y."/>
            <person name="Chuda L."/>
            <person name="Citroen M."/>
            <person name="Collymore A."/>
            <person name="Cooke P."/>
            <person name="Costello M."/>
            <person name="D'Aco K."/>
            <person name="Daza R."/>
            <person name="De Haan G."/>
            <person name="DeGray S."/>
            <person name="DeMaso C."/>
            <person name="Dhargay N."/>
            <person name="Dooley K."/>
            <person name="Dooley E."/>
            <person name="Doricent M."/>
            <person name="Dorje P."/>
            <person name="Dorjee K."/>
            <person name="Dupes A."/>
            <person name="Elong R."/>
            <person name="Falk J."/>
            <person name="Farina A."/>
            <person name="Faro S."/>
            <person name="Ferguson D."/>
            <person name="Fisher S."/>
            <person name="Foley C.D."/>
            <person name="Franke A."/>
            <person name="Friedrich D."/>
            <person name="Gadbois L."/>
            <person name="Gearin G."/>
            <person name="Gearin C.R."/>
            <person name="Giannoukos G."/>
            <person name="Goode T."/>
            <person name="Graham J."/>
            <person name="Grandbois E."/>
            <person name="Grewal S."/>
            <person name="Gyaltsen K."/>
            <person name="Hafez N."/>
            <person name="Hagos B."/>
            <person name="Hall J."/>
            <person name="Henson C."/>
            <person name="Hollinger A."/>
            <person name="Honan T."/>
            <person name="Huard M.D."/>
            <person name="Hughes L."/>
            <person name="Hurhula B."/>
            <person name="Husby M.E."/>
            <person name="Kamat A."/>
            <person name="Kanga B."/>
            <person name="Kashin S."/>
            <person name="Khazanovich D."/>
            <person name="Kisner P."/>
            <person name="Lance K."/>
            <person name="Lara M."/>
            <person name="Lee W."/>
            <person name="Lennon N."/>
            <person name="Letendre F."/>
            <person name="LeVine R."/>
            <person name="Lipovsky A."/>
            <person name="Liu X."/>
            <person name="Liu J."/>
            <person name="Liu S."/>
            <person name="Lokyitsang T."/>
            <person name="Lokyitsang Y."/>
            <person name="Lubonja R."/>
            <person name="Lui A."/>
            <person name="MacDonald P."/>
            <person name="Magnisalis V."/>
            <person name="Maru K."/>
            <person name="Matthews C."/>
            <person name="McCusker W."/>
            <person name="McDonough S."/>
            <person name="Mehta T."/>
            <person name="Meldrim J."/>
            <person name="Meneus L."/>
            <person name="Mihai O."/>
            <person name="Mihalev A."/>
            <person name="Mihova T."/>
            <person name="Mittelman R."/>
            <person name="Mlenga V."/>
            <person name="Montmayeur A."/>
            <person name="Mulrain L."/>
            <person name="Navidi A."/>
            <person name="Naylor J."/>
            <person name="Negash T."/>
            <person name="Nguyen T."/>
            <person name="Nguyen N."/>
            <person name="Nicol R."/>
            <person name="Norbu C."/>
            <person name="Norbu N."/>
            <person name="Novod N."/>
            <person name="O'Neill B."/>
            <person name="Osman S."/>
            <person name="Markiewicz E."/>
            <person name="Oyono O.L."/>
            <person name="Patti C."/>
            <person name="Phunkhang P."/>
            <person name="Pierre F."/>
            <person name="Priest M."/>
            <person name="Raghuraman S."/>
            <person name="Rege F."/>
            <person name="Reyes R."/>
            <person name="Rise C."/>
            <person name="Rogov P."/>
            <person name="Ross K."/>
            <person name="Ryan E."/>
            <person name="Settipalli S."/>
            <person name="Shea T."/>
            <person name="Sherpa N."/>
            <person name="Shi L."/>
            <person name="Shih D."/>
            <person name="Sparrow T."/>
            <person name="Spaulding J."/>
            <person name="Stalker J."/>
            <person name="Stange-Thomann N."/>
            <person name="Stavropoulos S."/>
            <person name="Stone C."/>
            <person name="Strader C."/>
            <person name="Tesfaye S."/>
            <person name="Thomson T."/>
            <person name="Thoulutsang Y."/>
            <person name="Thoulutsang D."/>
            <person name="Topham K."/>
            <person name="Topping I."/>
            <person name="Tsamla T."/>
            <person name="Vassiliev H."/>
            <person name="Vo A."/>
            <person name="Wangchuk T."/>
            <person name="Wangdi T."/>
            <person name="Weiand M."/>
            <person name="Wilkinson J."/>
            <person name="Wilson A."/>
            <person name="Yadav S."/>
            <person name="Young G."/>
            <person name="Yu Q."/>
            <person name="Zembek L."/>
            <person name="Zhong D."/>
            <person name="Zimmer A."/>
            <person name="Zwirko Z."/>
            <person name="Jaffe D.B."/>
            <person name="Alvarez P."/>
            <person name="Brockman W."/>
            <person name="Butler J."/>
            <person name="Chin C."/>
            <person name="Gnerre S."/>
            <person name="Grabherr M."/>
            <person name="Kleber M."/>
            <person name="Mauceli E."/>
            <person name="MacCallum I."/>
        </authorList>
    </citation>
    <scope>NUCLEOTIDE SEQUENCE [LARGE SCALE GENOMIC DNA]</scope>
    <source>
        <strain evidence="8">Tucson 15287-2541.00</strain>
    </source>
</reference>
<dbReference type="PANTHER" id="PTHR46468">
    <property type="entry name" value="SENTRIN-SPECIFIC PROTEASE 8"/>
    <property type="match status" value="1"/>
</dbReference>
<dbReference type="SMR" id="B4J3H7"/>
<dbReference type="GO" id="GO:0006508">
    <property type="term" value="P:proteolysis"/>
    <property type="evidence" value="ECO:0007669"/>
    <property type="project" value="UniProtKB-KW"/>
</dbReference>
<evidence type="ECO:0000256" key="4">
    <source>
        <dbReference type="ARBA" id="ARBA00022807"/>
    </source>
</evidence>
<dbReference type="InterPro" id="IPR038765">
    <property type="entry name" value="Papain-like_cys_pep_sf"/>
</dbReference>
<dbReference type="PhylomeDB" id="B4J3H7"/>
<evidence type="ECO:0000256" key="1">
    <source>
        <dbReference type="ARBA" id="ARBA00005234"/>
    </source>
</evidence>
<sequence length="285" mass="32421">MRKTKSGKMKQKQPETLTRHRRLLLTKASINGDYLRGQENGVNGGISLRYQEILLRHSDVQLLQGPHELNDRLIGLHYAYLQSRRYKREPELCFLLPALADGLRQLDAKEQRCLVRDMQLASKQFIFIPMSEDEHWSLLLVARPDRRIYYFDSQDNRHLNLARLLKERLRNLLGGENYGFTVGRCLQQAAHQPHESGVHLMCMTDNMADYVWRCGYATSTLLVSVQEVRDKRKNQLQLIRTLGGYLPNVSCAAATCHAQLLSSSCSSTSSSSCKSTSVSSTVALP</sequence>
<dbReference type="eggNOG" id="KOG3246">
    <property type="taxonomic scope" value="Eukaryota"/>
</dbReference>
<dbReference type="SUPFAM" id="SSF54001">
    <property type="entry name" value="Cysteine proteinases"/>
    <property type="match status" value="1"/>
</dbReference>
<dbReference type="STRING" id="7222.B4J3H7"/>
<proteinExistence type="inferred from homology"/>
<organism evidence="8">
    <name type="scientific">Drosophila grimshawi</name>
    <name type="common">Hawaiian fruit fly</name>
    <name type="synonym">Idiomyia grimshawi</name>
    <dbReference type="NCBI Taxonomy" id="7222"/>
    <lineage>
        <taxon>Eukaryota</taxon>
        <taxon>Metazoa</taxon>
        <taxon>Ecdysozoa</taxon>
        <taxon>Arthropoda</taxon>
        <taxon>Hexapoda</taxon>
        <taxon>Insecta</taxon>
        <taxon>Pterygota</taxon>
        <taxon>Neoptera</taxon>
        <taxon>Endopterygota</taxon>
        <taxon>Diptera</taxon>
        <taxon>Brachycera</taxon>
        <taxon>Muscomorpha</taxon>
        <taxon>Ephydroidea</taxon>
        <taxon>Drosophilidae</taxon>
        <taxon>Drosophila</taxon>
        <taxon>Hawaiian Drosophila</taxon>
    </lineage>
</organism>
<dbReference type="HOGENOM" id="CLU_043678_2_1_1"/>
<dbReference type="InParanoid" id="B4J3H7"/>
<feature type="region of interest" description="Disordered" evidence="5">
    <location>
        <begin position="264"/>
        <end position="285"/>
    </location>
</feature>
<accession>B4J3H7</accession>
<dbReference type="InterPro" id="IPR003653">
    <property type="entry name" value="Peptidase_C48_C"/>
</dbReference>
<dbReference type="GO" id="GO:0019784">
    <property type="term" value="F:deNEDDylase activity"/>
    <property type="evidence" value="ECO:0007669"/>
    <property type="project" value="InterPro"/>
</dbReference>
<feature type="domain" description="Ubiquitin-like protease family profile" evidence="6">
    <location>
        <begin position="53"/>
        <end position="285"/>
    </location>
</feature>
<dbReference type="OrthoDB" id="5065855at2759"/>
<evidence type="ECO:0000256" key="3">
    <source>
        <dbReference type="ARBA" id="ARBA00022801"/>
    </source>
</evidence>
<evidence type="ECO:0000256" key="5">
    <source>
        <dbReference type="SAM" id="MobiDB-lite"/>
    </source>
</evidence>
<dbReference type="KEGG" id="dgr:6556600"/>
<dbReference type="EMBL" id="CH916366">
    <property type="protein sequence ID" value="EDV96179.1"/>
    <property type="molecule type" value="Genomic_DNA"/>
</dbReference>
<evidence type="ECO:0000256" key="2">
    <source>
        <dbReference type="ARBA" id="ARBA00022670"/>
    </source>
</evidence>
<dbReference type="AlphaFoldDB" id="B4J3H7"/>
<gene>
    <name evidence="7" type="primary">Dgri\GH16114</name>
    <name evidence="7" type="ORF">Dgri_GH16114</name>
</gene>
<protein>
    <submittedName>
        <fullName evidence="7">GH16114</fullName>
    </submittedName>
</protein>
<keyword evidence="3" id="KW-0378">Hydrolase</keyword>
<keyword evidence="8" id="KW-1185">Reference proteome</keyword>
<keyword evidence="2" id="KW-0645">Protease</keyword>
<evidence type="ECO:0000313" key="7">
    <source>
        <dbReference type="EMBL" id="EDV96179.1"/>
    </source>
</evidence>
<dbReference type="OMA" id="RLRHMDM"/>